<evidence type="ECO:0000313" key="3">
    <source>
        <dbReference type="EMBL" id="GAA4941443.1"/>
    </source>
</evidence>
<name>A0AAV3U2E6_9ALTE</name>
<dbReference type="GO" id="GO:0016887">
    <property type="term" value="F:ATP hydrolysis activity"/>
    <property type="evidence" value="ECO:0007669"/>
    <property type="project" value="InterPro"/>
</dbReference>
<protein>
    <submittedName>
        <fullName evidence="3">AAA family ATPase</fullName>
    </submittedName>
</protein>
<dbReference type="Proteomes" id="UP001409585">
    <property type="component" value="Unassembled WGS sequence"/>
</dbReference>
<dbReference type="Pfam" id="PF13555">
    <property type="entry name" value="AAA_29"/>
    <property type="match status" value="1"/>
</dbReference>
<evidence type="ECO:0000256" key="1">
    <source>
        <dbReference type="SAM" id="Coils"/>
    </source>
</evidence>
<dbReference type="GO" id="GO:0006302">
    <property type="term" value="P:double-strand break repair"/>
    <property type="evidence" value="ECO:0007669"/>
    <property type="project" value="InterPro"/>
</dbReference>
<dbReference type="EMBL" id="BAABLX010000012">
    <property type="protein sequence ID" value="GAA4941443.1"/>
    <property type="molecule type" value="Genomic_DNA"/>
</dbReference>
<gene>
    <name evidence="3" type="ORF">GCM10025791_19860</name>
</gene>
<organism evidence="3 4">
    <name type="scientific">Halioxenophilus aromaticivorans</name>
    <dbReference type="NCBI Taxonomy" id="1306992"/>
    <lineage>
        <taxon>Bacteria</taxon>
        <taxon>Pseudomonadati</taxon>
        <taxon>Pseudomonadota</taxon>
        <taxon>Gammaproteobacteria</taxon>
        <taxon>Alteromonadales</taxon>
        <taxon>Alteromonadaceae</taxon>
        <taxon>Halioxenophilus</taxon>
    </lineage>
</organism>
<feature type="coiled-coil region" evidence="1">
    <location>
        <begin position="427"/>
        <end position="471"/>
    </location>
</feature>
<dbReference type="PANTHER" id="PTHR32114">
    <property type="entry name" value="ABC TRANSPORTER ABCH.3"/>
    <property type="match status" value="1"/>
</dbReference>
<keyword evidence="1" id="KW-0175">Coiled coil</keyword>
<accession>A0AAV3U2E6</accession>
<sequence>MKILELRLRNLNSLYGDWHIDFSHSEFTTNGIFALTGPTGAGKSTILDAICLALYGATPRLGRITKSGNDIMSRNSGDCMAEVVFQSQAGRFRCKWEHRRARKKADGKLQDQEHEISEADSGKPIETARSKTLAVVIEKTGMDFDRFTRSILLAQGGFDTFLKAGIEEKSKILEQITGTEIYTDISLLVHKRNSEEAKQLELLRAQISEKAMLSAEQEAELRNTLAASQTQEATLTKQLETTALSQAWLSGIEQLQAEIHQIDEAVKANQLALVAFQTSRETLQRAQQAATLDGPYATLKATRLQQERDAAALLQNQNKLTQLADELEPLSAAWQRSQGETQQTKEILKSQEPLWQKVRLLDQAISDLNHALGEQSEAQSELGGRIQTNKDAIHSLQTKRKAASGSLNETQAYINSHQQDEWLVANLAGLESQFAQLQQLKTQQAQKQNQIQSAKAALKAAQDAFTKAEQETEIKQKAIDECLAAVADTQQQLDDLLAGSLLREYRTQRDNLIEKKSFLDRIASLEQHRAQLQDGQECPLCGATEHPFAHGNMPAANDIDQQIGQVSQIIGKAEALQEQIAGQQAQLQSAQSAHAESTAKVAVADSQKAVSANQFDQYQQDAHELASSINSQTESLLAAIKPLGIDDLVQPEQLLIELRQRLEQWQAALNKQSDLDKKIAGLDSDIKSLEATAQSLTAQVVSVKNKADHISQRLGEQQHDRTELFGEKQPDQEQQQLQTQLQYCETTEQAAQLAHHNHQQVVARTQSLVESLGESIEQRTATLSELTTAFERQLQAQGFVDETTLLAAILSAEQRQALSQKAAELDTAKTQHQTTLKDRQGRLVEETAKELTDKTAEQLQIEAAEFSERLKEIQQIINTCQYDLKKDAEVKASNQQKQLAIQAQANECHRWQQLHDLIGSSDGKKYRNFAQGLTFEIMVAHANRQLEKMTDRYLLIRDEQEPLVLNVVDNYQAGEIRSTKNLSGGESFIVSLTLALGLSSMASQKVRVDSLFLDEGFGTLDEDTLETALDALASLHQEGKLIGVISHIEALKNRIACQIEVKPRHGGQSEISGPGCQKVV</sequence>
<dbReference type="PANTHER" id="PTHR32114:SF2">
    <property type="entry name" value="ABC TRANSPORTER ABCH.3"/>
    <property type="match status" value="1"/>
</dbReference>
<feature type="compositionally biased region" description="Basic and acidic residues" evidence="2">
    <location>
        <begin position="104"/>
        <end position="124"/>
    </location>
</feature>
<evidence type="ECO:0000256" key="2">
    <source>
        <dbReference type="SAM" id="MobiDB-lite"/>
    </source>
</evidence>
<dbReference type="SUPFAM" id="SSF52540">
    <property type="entry name" value="P-loop containing nucleoside triphosphate hydrolases"/>
    <property type="match status" value="1"/>
</dbReference>
<evidence type="ECO:0000313" key="4">
    <source>
        <dbReference type="Proteomes" id="UP001409585"/>
    </source>
</evidence>
<dbReference type="AlphaFoldDB" id="A0AAV3U2E6"/>
<dbReference type="RefSeq" id="WP_345420975.1">
    <property type="nucleotide sequence ID" value="NZ_AP031496.1"/>
</dbReference>
<reference evidence="4" key="1">
    <citation type="journal article" date="2019" name="Int. J. Syst. Evol. Microbiol.">
        <title>The Global Catalogue of Microorganisms (GCM) 10K type strain sequencing project: providing services to taxonomists for standard genome sequencing and annotation.</title>
        <authorList>
            <consortium name="The Broad Institute Genomics Platform"/>
            <consortium name="The Broad Institute Genome Sequencing Center for Infectious Disease"/>
            <person name="Wu L."/>
            <person name="Ma J."/>
        </authorList>
    </citation>
    <scope>NUCLEOTIDE SEQUENCE [LARGE SCALE GENOMIC DNA]</scope>
    <source>
        <strain evidence="4">JCM 19134</strain>
    </source>
</reference>
<keyword evidence="4" id="KW-1185">Reference proteome</keyword>
<dbReference type="Pfam" id="PF13558">
    <property type="entry name" value="SbcC_Walker_B"/>
    <property type="match status" value="1"/>
</dbReference>
<comment type="caution">
    <text evidence="3">The sequence shown here is derived from an EMBL/GenBank/DDBJ whole genome shotgun (WGS) entry which is preliminary data.</text>
</comment>
<proteinExistence type="predicted"/>
<dbReference type="Gene3D" id="3.40.50.300">
    <property type="entry name" value="P-loop containing nucleotide triphosphate hydrolases"/>
    <property type="match status" value="2"/>
</dbReference>
<feature type="region of interest" description="Disordered" evidence="2">
    <location>
        <begin position="103"/>
        <end position="124"/>
    </location>
</feature>
<dbReference type="InterPro" id="IPR027417">
    <property type="entry name" value="P-loop_NTPase"/>
</dbReference>
<feature type="coiled-coil region" evidence="1">
    <location>
        <begin position="655"/>
        <end position="706"/>
    </location>
</feature>